<evidence type="ECO:0000256" key="2">
    <source>
        <dbReference type="ARBA" id="ARBA00048683"/>
    </source>
</evidence>
<dbReference type="GeneID" id="55997667"/>
<dbReference type="InterPro" id="IPR008927">
    <property type="entry name" value="6-PGluconate_DH-like_C_sf"/>
</dbReference>
<dbReference type="InterPro" id="IPR003421">
    <property type="entry name" value="Opine_DH"/>
</dbReference>
<proteinExistence type="predicted"/>
<dbReference type="GO" id="GO:0051287">
    <property type="term" value="F:NAD binding"/>
    <property type="evidence" value="ECO:0007669"/>
    <property type="project" value="InterPro"/>
</dbReference>
<evidence type="ECO:0000256" key="1">
    <source>
        <dbReference type="ARBA" id="ARBA00023002"/>
    </source>
</evidence>
<dbReference type="InterPro" id="IPR013328">
    <property type="entry name" value="6PGD_dom2"/>
</dbReference>
<dbReference type="SUPFAM" id="SSF48179">
    <property type="entry name" value="6-phosphogluconate dehydrogenase C-terminal domain-like"/>
    <property type="match status" value="1"/>
</dbReference>
<evidence type="ECO:0000259" key="3">
    <source>
        <dbReference type="Pfam" id="PF01210"/>
    </source>
</evidence>
<evidence type="ECO:0000313" key="5">
    <source>
        <dbReference type="EMBL" id="QKX63018.1"/>
    </source>
</evidence>
<keyword evidence="1" id="KW-0560">Oxidoreductase</keyword>
<dbReference type="PANTHER" id="PTHR38015:SF1">
    <property type="entry name" value="OPINE DEHYDROGENASE DOMAIN-CONTAINING PROTEIN"/>
    <property type="match status" value="1"/>
</dbReference>
<dbReference type="Gene3D" id="1.10.1040.10">
    <property type="entry name" value="N-(1-d-carboxylethyl)-l-norvaline Dehydrogenase, domain 2"/>
    <property type="match status" value="1"/>
</dbReference>
<sequence>MTQNPSKVAILGAGAIAYATAAILCRDGHDVTLWSPSGRRTEKIATGERLIAKGALVGQFHPRISTSCAEALAGVDAVVIAVPGYAHRHVLDAAAPHLRREQVVIFSSHISLSALYLDKLLRERGVVLPICALGTTLATGRQQPDLNSVTIGSIRARVDVAIVPEQETARGLRVCRSLFGDRFVLRPNILAVSLSNINPETHLAMVLCNLTRMEIGENWGQWKHVTPAVSRLLEELDAERLAIAKSFGLTVRTIHEHFHLSYNLPMGPLSEMLKPLQQETKDVKGPTTLDARYVTEDVPFGLVPIVRLAELAGVAAPLHENGVRLLSALYGRNFVEENDILPELGALSVPMLVGESARDSRL</sequence>
<dbReference type="KEGG" id="trg:TRUGW13939_10186"/>
<dbReference type="InterPro" id="IPR011128">
    <property type="entry name" value="G3P_DH_NAD-dep_N"/>
</dbReference>
<reference evidence="6" key="1">
    <citation type="submission" date="2020-06" db="EMBL/GenBank/DDBJ databases">
        <title>A chromosome-scale genome assembly of Talaromyces rugulosus W13939.</title>
        <authorList>
            <person name="Wang B."/>
            <person name="Guo L."/>
            <person name="Ye K."/>
            <person name="Wang L."/>
        </authorList>
    </citation>
    <scope>NUCLEOTIDE SEQUENCE [LARGE SCALE GENOMIC DNA]</scope>
    <source>
        <strain evidence="6">W13939</strain>
    </source>
</reference>
<feature type="domain" description="Glycerol-3-phosphate dehydrogenase NAD-dependent N-terminal" evidence="3">
    <location>
        <begin position="7"/>
        <end position="106"/>
    </location>
</feature>
<evidence type="ECO:0008006" key="7">
    <source>
        <dbReference type="Google" id="ProtNLM"/>
    </source>
</evidence>
<feature type="domain" description="Opine dehydrogenase" evidence="4">
    <location>
        <begin position="186"/>
        <end position="329"/>
    </location>
</feature>
<accession>A0A7H8RAK3</accession>
<dbReference type="SUPFAM" id="SSF51735">
    <property type="entry name" value="NAD(P)-binding Rossmann-fold domains"/>
    <property type="match status" value="1"/>
</dbReference>
<dbReference type="Gene3D" id="3.40.50.720">
    <property type="entry name" value="NAD(P)-binding Rossmann-like Domain"/>
    <property type="match status" value="1"/>
</dbReference>
<dbReference type="AlphaFoldDB" id="A0A7H8RAK3"/>
<evidence type="ECO:0000259" key="4">
    <source>
        <dbReference type="Pfam" id="PF02317"/>
    </source>
</evidence>
<dbReference type="EMBL" id="CP055902">
    <property type="protein sequence ID" value="QKX63018.1"/>
    <property type="molecule type" value="Genomic_DNA"/>
</dbReference>
<dbReference type="InterPro" id="IPR051729">
    <property type="entry name" value="Opine/Lysopine_DH"/>
</dbReference>
<dbReference type="PANTHER" id="PTHR38015">
    <property type="entry name" value="BLR6086 PROTEIN"/>
    <property type="match status" value="1"/>
</dbReference>
<dbReference type="InterPro" id="IPR036291">
    <property type="entry name" value="NAD(P)-bd_dom_sf"/>
</dbReference>
<comment type="catalytic activity">
    <reaction evidence="2">
        <text>sn-glycerol 3-phosphate + NAD(+) = dihydroxyacetone phosphate + NADH + H(+)</text>
        <dbReference type="Rhea" id="RHEA:11092"/>
        <dbReference type="ChEBI" id="CHEBI:15378"/>
        <dbReference type="ChEBI" id="CHEBI:57540"/>
        <dbReference type="ChEBI" id="CHEBI:57597"/>
        <dbReference type="ChEBI" id="CHEBI:57642"/>
        <dbReference type="ChEBI" id="CHEBI:57945"/>
        <dbReference type="EC" id="1.1.1.8"/>
    </reaction>
</comment>
<organism evidence="5 6">
    <name type="scientific">Talaromyces rugulosus</name>
    <name type="common">Penicillium rugulosum</name>
    <dbReference type="NCBI Taxonomy" id="121627"/>
    <lineage>
        <taxon>Eukaryota</taxon>
        <taxon>Fungi</taxon>
        <taxon>Dikarya</taxon>
        <taxon>Ascomycota</taxon>
        <taxon>Pezizomycotina</taxon>
        <taxon>Eurotiomycetes</taxon>
        <taxon>Eurotiomycetidae</taxon>
        <taxon>Eurotiales</taxon>
        <taxon>Trichocomaceae</taxon>
        <taxon>Talaromyces</taxon>
        <taxon>Talaromyces sect. Islandici</taxon>
    </lineage>
</organism>
<keyword evidence="6" id="KW-1185">Reference proteome</keyword>
<dbReference type="OrthoDB" id="4394513at2759"/>
<dbReference type="GO" id="GO:0046168">
    <property type="term" value="P:glycerol-3-phosphate catabolic process"/>
    <property type="evidence" value="ECO:0007669"/>
    <property type="project" value="InterPro"/>
</dbReference>
<evidence type="ECO:0000313" key="6">
    <source>
        <dbReference type="Proteomes" id="UP000509510"/>
    </source>
</evidence>
<dbReference type="GO" id="GO:0141152">
    <property type="term" value="F:glycerol-3-phosphate dehydrogenase (NAD+) activity"/>
    <property type="evidence" value="ECO:0007669"/>
    <property type="project" value="UniProtKB-EC"/>
</dbReference>
<dbReference type="Pfam" id="PF01210">
    <property type="entry name" value="NAD_Gly3P_dh_N"/>
    <property type="match status" value="1"/>
</dbReference>
<dbReference type="Pfam" id="PF02317">
    <property type="entry name" value="Octopine_DH"/>
    <property type="match status" value="1"/>
</dbReference>
<dbReference type="Proteomes" id="UP000509510">
    <property type="component" value="Chromosome V"/>
</dbReference>
<name>A0A7H8RAK3_TALRU</name>
<gene>
    <name evidence="5" type="ORF">TRUGW13939_10186</name>
</gene>
<dbReference type="RefSeq" id="XP_035349192.1">
    <property type="nucleotide sequence ID" value="XM_035493299.1"/>
</dbReference>
<protein>
    <recommendedName>
        <fullName evidence="7">2-dehydropantoate 2-reductase</fullName>
    </recommendedName>
</protein>